<name>A0ABD3MKR5_9STRA</name>
<dbReference type="EMBL" id="JALLPJ020001415">
    <property type="protein sequence ID" value="KAL3764650.1"/>
    <property type="molecule type" value="Genomic_DNA"/>
</dbReference>
<keyword evidence="4 7" id="KW-0812">Transmembrane</keyword>
<feature type="transmembrane region" description="Helical" evidence="7">
    <location>
        <begin position="304"/>
        <end position="329"/>
    </location>
</feature>
<organism evidence="8 9">
    <name type="scientific">Cyclotella atomus</name>
    <dbReference type="NCBI Taxonomy" id="382360"/>
    <lineage>
        <taxon>Eukaryota</taxon>
        <taxon>Sar</taxon>
        <taxon>Stramenopiles</taxon>
        <taxon>Ochrophyta</taxon>
        <taxon>Bacillariophyta</taxon>
        <taxon>Coscinodiscophyceae</taxon>
        <taxon>Thalassiosirophycidae</taxon>
        <taxon>Stephanodiscales</taxon>
        <taxon>Stephanodiscaceae</taxon>
        <taxon>Cyclotella</taxon>
    </lineage>
</organism>
<proteinExistence type="inferred from homology"/>
<keyword evidence="5 7" id="KW-1133">Transmembrane helix</keyword>
<dbReference type="Gene3D" id="1.10.3730.20">
    <property type="match status" value="1"/>
</dbReference>
<evidence type="ECO:0000256" key="6">
    <source>
        <dbReference type="ARBA" id="ARBA00023136"/>
    </source>
</evidence>
<evidence type="ECO:0000256" key="5">
    <source>
        <dbReference type="ARBA" id="ARBA00022989"/>
    </source>
</evidence>
<feature type="transmembrane region" description="Helical" evidence="7">
    <location>
        <begin position="370"/>
        <end position="389"/>
    </location>
</feature>
<feature type="transmembrane region" description="Helical" evidence="7">
    <location>
        <begin position="264"/>
        <end position="284"/>
    </location>
</feature>
<dbReference type="AlphaFoldDB" id="A0ABD3MKR5"/>
<dbReference type="PANTHER" id="PTHR13146">
    <property type="match status" value="1"/>
</dbReference>
<evidence type="ECO:0000256" key="3">
    <source>
        <dbReference type="ARBA" id="ARBA00022448"/>
    </source>
</evidence>
<evidence type="ECO:0000313" key="8">
    <source>
        <dbReference type="EMBL" id="KAL3764650.1"/>
    </source>
</evidence>
<accession>A0ABD3MKR5</accession>
<feature type="transmembrane region" description="Helical" evidence="7">
    <location>
        <begin position="128"/>
        <end position="151"/>
    </location>
</feature>
<sequence length="464" mass="51618">MSSLANVHTCGLLEIILFILAILFGTGCSICSKTMMSLTGTNGTFEKDGSPHMESFQKPLFQTFGMFVGMLLGLVMHWIVLAFKLPFPGYEFGDAEAEDAEKGPTERTALKSKPSDVSKVDSTQIPTWMYFFLAIPAIFDLVATALCMMGLQYLDVSIYQMLRGSGIIFVALMKQHVLKEHLQTFHWVGVFWNVVSVVIVGATALLGAGGVDGGSTNVSASETFLGVCLMMAGAFVQALQFVFEEHVMKMDVPAPPLLLIGMEGFWGTVLSLVVMYPLAFFLPGTDHGSYEDPFNTWNMFLNSTNIQVAFVIYFFTIFFYNLLAVLVTFMLSSVWHAILDNFRPITVWVTDLFIFYHISPAFGEMWTQASYLQIVGMGVLIYGTAIYNAPNAGSVLLEGEWYSFGIDCSKEYEAIKREQEEAEADAAWEQKQQEFKVRKLSSFLESPRISVHTQALRGLGAQHH</sequence>
<evidence type="ECO:0000256" key="7">
    <source>
        <dbReference type="SAM" id="Phobius"/>
    </source>
</evidence>
<evidence type="ECO:0000256" key="4">
    <source>
        <dbReference type="ARBA" id="ARBA00022692"/>
    </source>
</evidence>
<dbReference type="InterPro" id="IPR009262">
    <property type="entry name" value="SLC35_F1/F2/F6"/>
</dbReference>
<reference evidence="8 9" key="1">
    <citation type="submission" date="2024-10" db="EMBL/GenBank/DDBJ databases">
        <title>Updated reference genomes for cyclostephanoid diatoms.</title>
        <authorList>
            <person name="Roberts W.R."/>
            <person name="Alverson A.J."/>
        </authorList>
    </citation>
    <scope>NUCLEOTIDE SEQUENCE [LARGE SCALE GENOMIC DNA]</scope>
    <source>
        <strain evidence="8 9">AJA010-31</strain>
    </source>
</reference>
<dbReference type="PANTHER" id="PTHR13146:SF3">
    <property type="entry name" value="EAMA DOMAIN-CONTAINING PROTEIN"/>
    <property type="match status" value="1"/>
</dbReference>
<comment type="similarity">
    <text evidence="2">Belongs to the SLC35F solute transporter family.</text>
</comment>
<dbReference type="Pfam" id="PF06027">
    <property type="entry name" value="SLC35F"/>
    <property type="match status" value="1"/>
</dbReference>
<protein>
    <recommendedName>
        <fullName evidence="10">EamA domain-containing protein</fullName>
    </recommendedName>
</protein>
<comment type="caution">
    <text evidence="8">The sequence shown here is derived from an EMBL/GenBank/DDBJ whole genome shotgun (WGS) entry which is preliminary data.</text>
</comment>
<dbReference type="GO" id="GO:0016020">
    <property type="term" value="C:membrane"/>
    <property type="evidence" value="ECO:0007669"/>
    <property type="project" value="UniProtKB-SubCell"/>
</dbReference>
<feature type="transmembrane region" description="Helical" evidence="7">
    <location>
        <begin position="60"/>
        <end position="83"/>
    </location>
</feature>
<dbReference type="SUPFAM" id="SSF103481">
    <property type="entry name" value="Multidrug resistance efflux transporter EmrE"/>
    <property type="match status" value="1"/>
</dbReference>
<keyword evidence="6 7" id="KW-0472">Membrane</keyword>
<evidence type="ECO:0008006" key="10">
    <source>
        <dbReference type="Google" id="ProtNLM"/>
    </source>
</evidence>
<dbReference type="InterPro" id="IPR037185">
    <property type="entry name" value="EmrE-like"/>
</dbReference>
<dbReference type="Proteomes" id="UP001530400">
    <property type="component" value="Unassembled WGS sequence"/>
</dbReference>
<feature type="transmembrane region" description="Helical" evidence="7">
    <location>
        <begin position="12"/>
        <end position="40"/>
    </location>
</feature>
<gene>
    <name evidence="8" type="ORF">ACHAWO_010454</name>
</gene>
<keyword evidence="3" id="KW-0813">Transport</keyword>
<evidence type="ECO:0000313" key="9">
    <source>
        <dbReference type="Proteomes" id="UP001530400"/>
    </source>
</evidence>
<comment type="subcellular location">
    <subcellularLocation>
        <location evidence="1">Membrane</location>
        <topology evidence="1">Multi-pass membrane protein</topology>
    </subcellularLocation>
</comment>
<feature type="transmembrane region" description="Helical" evidence="7">
    <location>
        <begin position="185"/>
        <end position="211"/>
    </location>
</feature>
<evidence type="ECO:0000256" key="2">
    <source>
        <dbReference type="ARBA" id="ARBA00007863"/>
    </source>
</evidence>
<keyword evidence="9" id="KW-1185">Reference proteome</keyword>
<feature type="transmembrane region" description="Helical" evidence="7">
    <location>
        <begin position="223"/>
        <end position="243"/>
    </location>
</feature>
<evidence type="ECO:0000256" key="1">
    <source>
        <dbReference type="ARBA" id="ARBA00004141"/>
    </source>
</evidence>